<gene>
    <name evidence="1" type="ORF">SFRICE_001689</name>
</gene>
<accession>A0A2H1V4M3</accession>
<protein>
    <submittedName>
        <fullName evidence="1">SFRICE_001689</fullName>
    </submittedName>
</protein>
<name>A0A2H1V4M3_SPOFR</name>
<sequence>MSVKQPHIHYRACPRPLLDIGLSNGTPLFLRAKYHPMTSPTLGEARGSVRVLLTNNHPVPIPAFRARAPTLLNYEVLLNKTER</sequence>
<organism evidence="1">
    <name type="scientific">Spodoptera frugiperda</name>
    <name type="common">Fall armyworm</name>
    <dbReference type="NCBI Taxonomy" id="7108"/>
    <lineage>
        <taxon>Eukaryota</taxon>
        <taxon>Metazoa</taxon>
        <taxon>Ecdysozoa</taxon>
        <taxon>Arthropoda</taxon>
        <taxon>Hexapoda</taxon>
        <taxon>Insecta</taxon>
        <taxon>Pterygota</taxon>
        <taxon>Neoptera</taxon>
        <taxon>Endopterygota</taxon>
        <taxon>Lepidoptera</taxon>
        <taxon>Glossata</taxon>
        <taxon>Ditrysia</taxon>
        <taxon>Noctuoidea</taxon>
        <taxon>Noctuidae</taxon>
        <taxon>Amphipyrinae</taxon>
        <taxon>Spodoptera</taxon>
    </lineage>
</organism>
<proteinExistence type="predicted"/>
<dbReference type="AlphaFoldDB" id="A0A2H1V4M3"/>
<evidence type="ECO:0000313" key="1">
    <source>
        <dbReference type="EMBL" id="SOQ35778.1"/>
    </source>
</evidence>
<dbReference type="EMBL" id="ODYU01000646">
    <property type="protein sequence ID" value="SOQ35778.1"/>
    <property type="molecule type" value="Genomic_DNA"/>
</dbReference>
<reference evidence="1" key="1">
    <citation type="submission" date="2016-07" db="EMBL/GenBank/DDBJ databases">
        <authorList>
            <person name="Bretaudeau A."/>
        </authorList>
    </citation>
    <scope>NUCLEOTIDE SEQUENCE</scope>
    <source>
        <strain evidence="1">Rice</strain>
        <tissue evidence="1">Whole body</tissue>
    </source>
</reference>